<dbReference type="AlphaFoldDB" id="E8R532"/>
<reference evidence="2 3" key="2">
    <citation type="journal article" date="2011" name="Stand. Genomic Sci.">
        <title>Complete genome sequence of Isosphaera pallida type strain (IS1B).</title>
        <authorList>
            <consortium name="US DOE Joint Genome Institute (JGI-PGF)"/>
            <person name="Goker M."/>
            <person name="Cleland D."/>
            <person name="Saunders E."/>
            <person name="Lapidus A."/>
            <person name="Nolan M."/>
            <person name="Lucas S."/>
            <person name="Hammon N."/>
            <person name="Deshpande S."/>
            <person name="Cheng J.F."/>
            <person name="Tapia R."/>
            <person name="Han C."/>
            <person name="Goodwin L."/>
            <person name="Pitluck S."/>
            <person name="Liolios K."/>
            <person name="Pagani I."/>
            <person name="Ivanova N."/>
            <person name="Mavromatis K."/>
            <person name="Pati A."/>
            <person name="Chen A."/>
            <person name="Palaniappan K."/>
            <person name="Land M."/>
            <person name="Hauser L."/>
            <person name="Chang Y.J."/>
            <person name="Jeffries C.D."/>
            <person name="Detter J.C."/>
            <person name="Beck B."/>
            <person name="Woyke T."/>
            <person name="Bristow J."/>
            <person name="Eisen J.A."/>
            <person name="Markowitz V."/>
            <person name="Hugenholtz P."/>
            <person name="Kyrpides N.C."/>
            <person name="Klenk H.P."/>
        </authorList>
    </citation>
    <scope>NUCLEOTIDE SEQUENCE [LARGE SCALE GENOMIC DNA]</scope>
    <source>
        <strain evidence="3">ATCC 43644 / DSM 9630 / IS1B</strain>
    </source>
</reference>
<dbReference type="EMBL" id="CP002353">
    <property type="protein sequence ID" value="ADV62789.1"/>
    <property type="molecule type" value="Genomic_DNA"/>
</dbReference>
<dbReference type="STRING" id="575540.Isop_2211"/>
<feature type="compositionally biased region" description="Low complexity" evidence="1">
    <location>
        <begin position="32"/>
        <end position="48"/>
    </location>
</feature>
<proteinExistence type="predicted"/>
<gene>
    <name evidence="2" type="ordered locus">Isop_2211</name>
</gene>
<evidence type="ECO:0000313" key="2">
    <source>
        <dbReference type="EMBL" id="ADV62789.1"/>
    </source>
</evidence>
<protein>
    <submittedName>
        <fullName evidence="2">Uncharacterized protein</fullName>
    </submittedName>
</protein>
<accession>E8R532</accession>
<dbReference type="HOGENOM" id="CLU_1893383_0_0_0"/>
<dbReference type="RefSeq" id="WP_013565077.1">
    <property type="nucleotide sequence ID" value="NC_014962.1"/>
</dbReference>
<organism evidence="2 3">
    <name type="scientific">Isosphaera pallida (strain ATCC 43644 / DSM 9630 / IS1B)</name>
    <dbReference type="NCBI Taxonomy" id="575540"/>
    <lineage>
        <taxon>Bacteria</taxon>
        <taxon>Pseudomonadati</taxon>
        <taxon>Planctomycetota</taxon>
        <taxon>Planctomycetia</taxon>
        <taxon>Isosphaerales</taxon>
        <taxon>Isosphaeraceae</taxon>
        <taxon>Isosphaera</taxon>
    </lineage>
</organism>
<dbReference type="KEGG" id="ipa:Isop_2211"/>
<dbReference type="Proteomes" id="UP000008631">
    <property type="component" value="Chromosome"/>
</dbReference>
<evidence type="ECO:0000313" key="3">
    <source>
        <dbReference type="Proteomes" id="UP000008631"/>
    </source>
</evidence>
<keyword evidence="3" id="KW-1185">Reference proteome</keyword>
<name>E8R532_ISOPI</name>
<reference key="1">
    <citation type="submission" date="2010-11" db="EMBL/GenBank/DDBJ databases">
        <title>The complete sequence of chromosome of Isophaera pallida ATCC 43644.</title>
        <authorList>
            <consortium name="US DOE Joint Genome Institute (JGI-PGF)"/>
            <person name="Lucas S."/>
            <person name="Copeland A."/>
            <person name="Lapidus A."/>
            <person name="Bruce D."/>
            <person name="Goodwin L."/>
            <person name="Pitluck S."/>
            <person name="Kyrpides N."/>
            <person name="Mavromatis K."/>
            <person name="Pagani I."/>
            <person name="Ivanova N."/>
            <person name="Saunders E."/>
            <person name="Brettin T."/>
            <person name="Detter J.C."/>
            <person name="Han C."/>
            <person name="Tapia R."/>
            <person name="Land M."/>
            <person name="Hauser L."/>
            <person name="Markowitz V."/>
            <person name="Cheng J.-F."/>
            <person name="Hugenholtz P."/>
            <person name="Woyke T."/>
            <person name="Wu D."/>
            <person name="Eisen J.A."/>
        </authorList>
    </citation>
    <scope>NUCLEOTIDE SEQUENCE</scope>
    <source>
        <strain>ATCC 43644</strain>
    </source>
</reference>
<dbReference type="eggNOG" id="ENOG5034CES">
    <property type="taxonomic scope" value="Bacteria"/>
</dbReference>
<sequence length="134" mass="13927">MSLGHDTTAPSLSTLDFPGGPTPDSTPAALEAPAGPTPDAAASSSPSSATLAPALRAALANVKGQIQFLLYLTDQIEESLGQIDAEADPGQTVFIAKVLNMYANQLESKHRVVGESVSQTCRQVHAVVRGRDMI</sequence>
<evidence type="ECO:0000256" key="1">
    <source>
        <dbReference type="SAM" id="MobiDB-lite"/>
    </source>
</evidence>
<dbReference type="InParanoid" id="E8R532"/>
<feature type="region of interest" description="Disordered" evidence="1">
    <location>
        <begin position="1"/>
        <end position="48"/>
    </location>
</feature>